<dbReference type="EMBL" id="CAACVS010000118">
    <property type="protein sequence ID" value="VEU37244.1"/>
    <property type="molecule type" value="Genomic_DNA"/>
</dbReference>
<proteinExistence type="predicted"/>
<sequence>ELVVSGVVATAFSALPPSPPSSSPFHTCSGRLS</sequence>
<dbReference type="Proteomes" id="UP000291116">
    <property type="component" value="Unassembled WGS sequence"/>
</dbReference>
<evidence type="ECO:0000313" key="2">
    <source>
        <dbReference type="Proteomes" id="UP000291116"/>
    </source>
</evidence>
<protein>
    <submittedName>
        <fullName evidence="1">Uncharacterized protein</fullName>
    </submittedName>
</protein>
<organism evidence="1 2">
    <name type="scientific">Pseudo-nitzschia multistriata</name>
    <dbReference type="NCBI Taxonomy" id="183589"/>
    <lineage>
        <taxon>Eukaryota</taxon>
        <taxon>Sar</taxon>
        <taxon>Stramenopiles</taxon>
        <taxon>Ochrophyta</taxon>
        <taxon>Bacillariophyta</taxon>
        <taxon>Bacillariophyceae</taxon>
        <taxon>Bacillariophycidae</taxon>
        <taxon>Bacillariales</taxon>
        <taxon>Bacillariaceae</taxon>
        <taxon>Pseudo-nitzschia</taxon>
    </lineage>
</organism>
<evidence type="ECO:0000313" key="1">
    <source>
        <dbReference type="EMBL" id="VEU37244.1"/>
    </source>
</evidence>
<reference evidence="1 2" key="1">
    <citation type="submission" date="2019-01" db="EMBL/GenBank/DDBJ databases">
        <authorList>
            <person name="Ferrante I. M."/>
        </authorList>
    </citation>
    <scope>NUCLEOTIDE SEQUENCE [LARGE SCALE GENOMIC DNA]</scope>
    <source>
        <strain evidence="1 2">B856</strain>
    </source>
</reference>
<accession>A0A448Z5E2</accession>
<dbReference type="AlphaFoldDB" id="A0A448Z5E2"/>
<keyword evidence="2" id="KW-1185">Reference proteome</keyword>
<gene>
    <name evidence="1" type="ORF">PSNMU_V1.4_AUG-EV-PASAV3_0040400</name>
</gene>
<name>A0A448Z5E2_9STRA</name>
<feature type="non-terminal residue" evidence="1">
    <location>
        <position position="1"/>
    </location>
</feature>